<keyword evidence="2" id="KW-1185">Reference proteome</keyword>
<proteinExistence type="predicted"/>
<organism evidence="1 2">
    <name type="scientific">Microvirga terricola</name>
    <dbReference type="NCBI Taxonomy" id="2719797"/>
    <lineage>
        <taxon>Bacteria</taxon>
        <taxon>Pseudomonadati</taxon>
        <taxon>Pseudomonadota</taxon>
        <taxon>Alphaproteobacteria</taxon>
        <taxon>Hyphomicrobiales</taxon>
        <taxon>Methylobacteriaceae</taxon>
        <taxon>Microvirga</taxon>
    </lineage>
</organism>
<reference evidence="1 2" key="1">
    <citation type="submission" date="2020-03" db="EMBL/GenBank/DDBJ databases">
        <title>The genome sequence of Microvirga sp. c23x22.</title>
        <authorList>
            <person name="Zhang X."/>
        </authorList>
    </citation>
    <scope>NUCLEOTIDE SEQUENCE [LARGE SCALE GENOMIC DNA]</scope>
    <source>
        <strain evidence="2">c23x22</strain>
    </source>
</reference>
<evidence type="ECO:0000313" key="1">
    <source>
        <dbReference type="EMBL" id="NIX78015.1"/>
    </source>
</evidence>
<gene>
    <name evidence="1" type="ORF">HB375_15560</name>
</gene>
<accession>A0ABX0VGT4</accession>
<dbReference type="EMBL" id="JAATJS010000005">
    <property type="protein sequence ID" value="NIX78015.1"/>
    <property type="molecule type" value="Genomic_DNA"/>
</dbReference>
<dbReference type="RefSeq" id="WP_167673923.1">
    <property type="nucleotide sequence ID" value="NZ_JAATJS010000005.1"/>
</dbReference>
<sequence length="75" mass="8413">MIDHTWQSNKLDELENALNTLVSPQQLMPLSRDGRAGGMFGFRGQFDLGIFRLHVGRDVETQQAPEEATTIGWPS</sequence>
<comment type="caution">
    <text evidence="1">The sequence shown here is derived from an EMBL/GenBank/DDBJ whole genome shotgun (WGS) entry which is preliminary data.</text>
</comment>
<evidence type="ECO:0000313" key="2">
    <source>
        <dbReference type="Proteomes" id="UP000707352"/>
    </source>
</evidence>
<name>A0ABX0VGT4_9HYPH</name>
<dbReference type="Proteomes" id="UP000707352">
    <property type="component" value="Unassembled WGS sequence"/>
</dbReference>
<protein>
    <submittedName>
        <fullName evidence="1">Uncharacterized protein</fullName>
    </submittedName>
</protein>